<dbReference type="SMART" id="SM00065">
    <property type="entry name" value="GAF"/>
    <property type="match status" value="1"/>
</dbReference>
<dbReference type="InterPro" id="IPR003018">
    <property type="entry name" value="GAF"/>
</dbReference>
<dbReference type="InterPro" id="IPR029016">
    <property type="entry name" value="GAF-like_dom_sf"/>
</dbReference>
<evidence type="ECO:0000259" key="3">
    <source>
        <dbReference type="SMART" id="SM00331"/>
    </source>
</evidence>
<organism evidence="4 5">
    <name type="scientific">Klenkia brasiliensis</name>
    <dbReference type="NCBI Taxonomy" id="333142"/>
    <lineage>
        <taxon>Bacteria</taxon>
        <taxon>Bacillati</taxon>
        <taxon>Actinomycetota</taxon>
        <taxon>Actinomycetes</taxon>
        <taxon>Geodermatophilales</taxon>
        <taxon>Geodermatophilaceae</taxon>
        <taxon>Klenkia</taxon>
    </lineage>
</organism>
<feature type="domain" description="GAF" evidence="2">
    <location>
        <begin position="197"/>
        <end position="354"/>
    </location>
</feature>
<dbReference type="PANTHER" id="PTHR43156:SF2">
    <property type="entry name" value="STAGE II SPORULATION PROTEIN E"/>
    <property type="match status" value="1"/>
</dbReference>
<keyword evidence="5" id="KW-1185">Reference proteome</keyword>
<gene>
    <name evidence="4" type="ORF">SAMN05660324_1089</name>
</gene>
<dbReference type="InterPro" id="IPR035965">
    <property type="entry name" value="PAS-like_dom_sf"/>
</dbReference>
<dbReference type="Pfam" id="PF13185">
    <property type="entry name" value="GAF_2"/>
    <property type="match status" value="1"/>
</dbReference>
<accession>A0A1G7PGY9</accession>
<dbReference type="Gene3D" id="3.30.450.40">
    <property type="match status" value="1"/>
</dbReference>
<reference evidence="5" key="1">
    <citation type="submission" date="2016-10" db="EMBL/GenBank/DDBJ databases">
        <authorList>
            <person name="Varghese N."/>
            <person name="Submissions S."/>
        </authorList>
    </citation>
    <scope>NUCLEOTIDE SEQUENCE [LARGE SCALE GENOMIC DNA]</scope>
    <source>
        <strain evidence="5">DSM 44526</strain>
    </source>
</reference>
<dbReference type="AlphaFoldDB" id="A0A1G7PGY9"/>
<dbReference type="SUPFAM" id="SSF55781">
    <property type="entry name" value="GAF domain-like"/>
    <property type="match status" value="1"/>
</dbReference>
<dbReference type="Proteomes" id="UP000198863">
    <property type="component" value="Unassembled WGS sequence"/>
</dbReference>
<evidence type="ECO:0000313" key="4">
    <source>
        <dbReference type="EMBL" id="SDF85622.1"/>
    </source>
</evidence>
<evidence type="ECO:0000313" key="5">
    <source>
        <dbReference type="Proteomes" id="UP000198863"/>
    </source>
</evidence>
<evidence type="ECO:0000259" key="2">
    <source>
        <dbReference type="SMART" id="SM00065"/>
    </source>
</evidence>
<dbReference type="EMBL" id="FNCF01000002">
    <property type="protein sequence ID" value="SDF85622.1"/>
    <property type="molecule type" value="Genomic_DNA"/>
</dbReference>
<dbReference type="SUPFAM" id="SSF81606">
    <property type="entry name" value="PP2C-like"/>
    <property type="match status" value="1"/>
</dbReference>
<dbReference type="InterPro" id="IPR001932">
    <property type="entry name" value="PPM-type_phosphatase-like_dom"/>
</dbReference>
<feature type="domain" description="PPM-type phosphatase" evidence="3">
    <location>
        <begin position="387"/>
        <end position="600"/>
    </location>
</feature>
<dbReference type="SUPFAM" id="SSF55785">
    <property type="entry name" value="PYP-like sensor domain (PAS domain)"/>
    <property type="match status" value="1"/>
</dbReference>
<protein>
    <submittedName>
        <fullName evidence="4">GAF domain-containing protein</fullName>
    </submittedName>
</protein>
<keyword evidence="1" id="KW-0378">Hydrolase</keyword>
<evidence type="ECO:0000256" key="1">
    <source>
        <dbReference type="ARBA" id="ARBA00022801"/>
    </source>
</evidence>
<dbReference type="Gene3D" id="3.60.40.10">
    <property type="entry name" value="PPM-type phosphatase domain"/>
    <property type="match status" value="1"/>
</dbReference>
<dbReference type="InterPro" id="IPR036457">
    <property type="entry name" value="PPM-type-like_dom_sf"/>
</dbReference>
<proteinExistence type="predicted"/>
<dbReference type="Pfam" id="PF07228">
    <property type="entry name" value="SpoIIE"/>
    <property type="match status" value="1"/>
</dbReference>
<dbReference type="InterPro" id="IPR013656">
    <property type="entry name" value="PAS_4"/>
</dbReference>
<dbReference type="PANTHER" id="PTHR43156">
    <property type="entry name" value="STAGE II SPORULATION PROTEIN E-RELATED"/>
    <property type="match status" value="1"/>
</dbReference>
<dbReference type="Gene3D" id="3.30.450.20">
    <property type="entry name" value="PAS domain"/>
    <property type="match status" value="1"/>
</dbReference>
<dbReference type="InterPro" id="IPR052016">
    <property type="entry name" value="Bact_Sigma-Reg"/>
</dbReference>
<dbReference type="OrthoDB" id="319881at2"/>
<name>A0A1G7PGY9_9ACTN</name>
<dbReference type="GO" id="GO:0016791">
    <property type="term" value="F:phosphatase activity"/>
    <property type="evidence" value="ECO:0007669"/>
    <property type="project" value="TreeGrafter"/>
</dbReference>
<dbReference type="Pfam" id="PF08448">
    <property type="entry name" value="PAS_4"/>
    <property type="match status" value="1"/>
</dbReference>
<dbReference type="SMART" id="SM00331">
    <property type="entry name" value="PP2C_SIG"/>
    <property type="match status" value="1"/>
</dbReference>
<sequence>MIGAAHGTRGRGRGGPVAEKTATLFTAGLDDGIREVVLATDWAATPLGEVSTWPESLRAAVGICLNNPFPMLVMWGPELVMVYNAGYAPILGDKHPWAMGRPCAEVWAELWPTIRGRLDGVLAGTATYDVDLPLLMHRHGFDEATWFTFAYSPITDPDGRVVGVLNTTSDTTGRVLGARRLTALQAFAEVAAARHGDTDRAASAAMAALTRAPDDVPFGLVYLLDPDGRSAHLAATTWQSGPPPAALVTRLPTGGVADWAWEAITTGTVQVTDGLAARLPGFVPPRPGALTPADVDQAVALPLVVAGQSAPIGVLVAGVAPQLRLDEDYLSFLELVAGQVAAVVTDAQAYQAERRRAAERAEAEREVARAAVEVSVVLQRSILGPVELPEGFAVRYEPAARALEVGGDWYDVVQLADEVFGVVVGDVVGRGLPAAAVMGQLRSAGRALLLEANGPAQVLSALDRFAELVPGATCSTVFCAVVDRRAGTLRCSSAGHLPAVLVGADGTARLLDGAQSLPLAVATGLARPETEVALAPGDSLLLYTDGLVERRHEALDEGIDRAVTAVVEGRALSPDVLASVLVDQLLDEQEDDVALLVYRHPAEVAAAP</sequence>